<dbReference type="AlphaFoldDB" id="A0A6C0CLP0"/>
<organism evidence="1">
    <name type="scientific">viral metagenome</name>
    <dbReference type="NCBI Taxonomy" id="1070528"/>
    <lineage>
        <taxon>unclassified sequences</taxon>
        <taxon>metagenomes</taxon>
        <taxon>organismal metagenomes</taxon>
    </lineage>
</organism>
<reference evidence="1" key="1">
    <citation type="journal article" date="2020" name="Nature">
        <title>Giant virus diversity and host interactions through global metagenomics.</title>
        <authorList>
            <person name="Schulz F."/>
            <person name="Roux S."/>
            <person name="Paez-Espino D."/>
            <person name="Jungbluth S."/>
            <person name="Walsh D.A."/>
            <person name="Denef V.J."/>
            <person name="McMahon K.D."/>
            <person name="Konstantinidis K.T."/>
            <person name="Eloe-Fadrosh E.A."/>
            <person name="Kyrpides N.C."/>
            <person name="Woyke T."/>
        </authorList>
    </citation>
    <scope>NUCLEOTIDE SEQUENCE</scope>
    <source>
        <strain evidence="1">GVMAG-M-3300021185-45</strain>
    </source>
</reference>
<accession>A0A6C0CLP0</accession>
<name>A0A6C0CLP0_9ZZZZ</name>
<sequence>MEVVRTHTYWLTIKEYKKWSNNKSENIILNNDKTKTRTHIYFE</sequence>
<dbReference type="EMBL" id="MN739428">
    <property type="protein sequence ID" value="QHT04395.1"/>
    <property type="molecule type" value="Genomic_DNA"/>
</dbReference>
<proteinExistence type="predicted"/>
<evidence type="ECO:0000313" key="1">
    <source>
        <dbReference type="EMBL" id="QHT04395.1"/>
    </source>
</evidence>
<protein>
    <submittedName>
        <fullName evidence="1">Uncharacterized protein</fullName>
    </submittedName>
</protein>